<dbReference type="InterPro" id="IPR018392">
    <property type="entry name" value="LysM"/>
</dbReference>
<sequence>MNYHIIQPGDSLWSIAQNHGCSLQEVLAANPQISNPNNITVGDRVILPEGCAREQQQPQNTGFAGIPQVEVEPNIGLPDMDETSRSEICSELRRLPRPLIYVVKQNDNIYQLAKCFDISMKELLQVNPQIQNPDMIYPGDKIFVPRARTGLNMNSLNECGSRFCPTCGSKLS</sequence>
<accession>A0A9D1HIC0</accession>
<name>A0A9D1HIC0_9FIRM</name>
<comment type="caution">
    <text evidence="2">The sequence shown here is derived from an EMBL/GenBank/DDBJ whole genome shotgun (WGS) entry which is preliminary data.</text>
</comment>
<feature type="domain" description="LysM" evidence="1">
    <location>
        <begin position="99"/>
        <end position="144"/>
    </location>
</feature>
<dbReference type="AlphaFoldDB" id="A0A9D1HIC0"/>
<evidence type="ECO:0000313" key="2">
    <source>
        <dbReference type="EMBL" id="HIU09804.1"/>
    </source>
</evidence>
<dbReference type="InterPro" id="IPR036779">
    <property type="entry name" value="LysM_dom_sf"/>
</dbReference>
<gene>
    <name evidence="2" type="ORF">IAB00_00905</name>
</gene>
<dbReference type="Pfam" id="PF01476">
    <property type="entry name" value="LysM"/>
    <property type="match status" value="2"/>
</dbReference>
<dbReference type="PANTHER" id="PTHR33734">
    <property type="entry name" value="LYSM DOMAIN-CONTAINING GPI-ANCHORED PROTEIN 2"/>
    <property type="match status" value="1"/>
</dbReference>
<reference evidence="2" key="2">
    <citation type="journal article" date="2021" name="PeerJ">
        <title>Extensive microbial diversity within the chicken gut microbiome revealed by metagenomics and culture.</title>
        <authorList>
            <person name="Gilroy R."/>
            <person name="Ravi A."/>
            <person name="Getino M."/>
            <person name="Pursley I."/>
            <person name="Horton D.L."/>
            <person name="Alikhan N.F."/>
            <person name="Baker D."/>
            <person name="Gharbi K."/>
            <person name="Hall N."/>
            <person name="Watson M."/>
            <person name="Adriaenssens E.M."/>
            <person name="Foster-Nyarko E."/>
            <person name="Jarju S."/>
            <person name="Secka A."/>
            <person name="Antonio M."/>
            <person name="Oren A."/>
            <person name="Chaudhuri R.R."/>
            <person name="La Ragione R."/>
            <person name="Hildebrand F."/>
            <person name="Pallen M.J."/>
        </authorList>
    </citation>
    <scope>NUCLEOTIDE SEQUENCE</scope>
    <source>
        <strain evidence="2">2830</strain>
    </source>
</reference>
<feature type="domain" description="LysM" evidence="1">
    <location>
        <begin position="2"/>
        <end position="47"/>
    </location>
</feature>
<organism evidence="2 3">
    <name type="scientific">Candidatus Avidehalobacter gallistercoris</name>
    <dbReference type="NCBI Taxonomy" id="2840694"/>
    <lineage>
        <taxon>Bacteria</taxon>
        <taxon>Bacillati</taxon>
        <taxon>Bacillota</taxon>
        <taxon>Clostridia</taxon>
        <taxon>Eubacteriales</taxon>
        <taxon>Peptococcaceae</taxon>
        <taxon>Peptococcaceae incertae sedis</taxon>
        <taxon>Candidatus Avidehalobacter</taxon>
    </lineage>
</organism>
<reference evidence="2" key="1">
    <citation type="submission" date="2020-10" db="EMBL/GenBank/DDBJ databases">
        <authorList>
            <person name="Gilroy R."/>
        </authorList>
    </citation>
    <scope>NUCLEOTIDE SEQUENCE</scope>
    <source>
        <strain evidence="2">2830</strain>
    </source>
</reference>
<dbReference type="SUPFAM" id="SSF54106">
    <property type="entry name" value="LysM domain"/>
    <property type="match status" value="2"/>
</dbReference>
<dbReference type="PANTHER" id="PTHR33734:SF22">
    <property type="entry name" value="MEMBRANE-BOUND LYTIC MUREIN TRANSGLYCOSYLASE D"/>
    <property type="match status" value="1"/>
</dbReference>
<dbReference type="Gene3D" id="3.10.350.10">
    <property type="entry name" value="LysM domain"/>
    <property type="match status" value="2"/>
</dbReference>
<dbReference type="Proteomes" id="UP000824124">
    <property type="component" value="Unassembled WGS sequence"/>
</dbReference>
<protein>
    <submittedName>
        <fullName evidence="2">LysM peptidoglycan-binding domain-containing protein</fullName>
    </submittedName>
</protein>
<dbReference type="CDD" id="cd00118">
    <property type="entry name" value="LysM"/>
    <property type="match status" value="1"/>
</dbReference>
<dbReference type="SMART" id="SM00257">
    <property type="entry name" value="LysM"/>
    <property type="match status" value="2"/>
</dbReference>
<dbReference type="EMBL" id="DVMH01000005">
    <property type="protein sequence ID" value="HIU09804.1"/>
    <property type="molecule type" value="Genomic_DNA"/>
</dbReference>
<dbReference type="PROSITE" id="PS51782">
    <property type="entry name" value="LYSM"/>
    <property type="match status" value="2"/>
</dbReference>
<proteinExistence type="predicted"/>
<evidence type="ECO:0000313" key="3">
    <source>
        <dbReference type="Proteomes" id="UP000824124"/>
    </source>
</evidence>
<evidence type="ECO:0000259" key="1">
    <source>
        <dbReference type="PROSITE" id="PS51782"/>
    </source>
</evidence>